<dbReference type="InterPro" id="IPR011990">
    <property type="entry name" value="TPR-like_helical_dom_sf"/>
</dbReference>
<proteinExistence type="predicted"/>
<sequence>MAAVVPPRNGVSALCRDGDQLLGSGRVAEATIRYTSAFKTHASSTVAHMRTLEKPGLAAVVSTLEGWLDGRGDPPPDGSGSPAGKGLAAVFLSTLSPNNLSATIFKMESLLQSGGHGCDEIYARCTALLAGRRSPRPEGSARALLGLTRALASLCSDPQDARWLRLYLQAHGEDPSEAVALVRRRQAHHLPRIVEAFGGVLSRRYASSVGPDGDGSTPGAVEDHDGDLDAADLSKFLHFLLAVTPGDRGVLEQQASHLLFTGLYTESAEAYSALLDGAPAEPKDAGSNPEGSEPGPDAETQARLFTGRAAARFSAGGRAAEACGDLGAAFELHPASARRHFRKSFAGGGGAGLAARQHLRQQADRGLLAYRERVLLRADLRSDEGADLLDPAVTHLRTLCRLEPGGGERELRVRLAECLLLRGEHREALSICSQLAAPAPGAPHSYHNTVRVLRGYARVLADDHQGAAEDFQAVIEHGAPHPCSCVRALCGRGLLRMGAGRRYLAALDYVTASRLQPQEAGLTLRCLVPWNSRGLLLALLLEQGRVMLEGRGGGGGPRGGGGSVPRGESLQPGKLLKEGEPPPLIRAPTKRDEHREGTPGGVHCLAVLLMELQPGADGPQILAADALYQLGRAEEAHRLLLALGTAAGPRGPVLARLALLQLNRGFMYDANQLLKKLIQCGDTSCLRPLLALARPKDKELLQAHCHTASQRVLVGTTTSTATNTSTSTSTNPNPDTNTNPNTVKEEGVLREAVAYLSIAIMASGGAAADSLLERARCYALLGQRKTAIYDFSAILKERPDHVHALCGRGFTYLTLDQQKECTEDILSALRLNIDTVTKDILSLKDKARTLVCDWLEQYCRTNQLQSLVAKAVPCQEDQLREAFLISGALLRVDCRNPRWHLLYVDALLAKGEVKAAGAHLSQVFGQEPREAVAQARLGVVEAWQQDYQGAAQRLSTLAEKDPSILGFLLSLLPLSHRRRVTQAAAQEAGRLSSAGSWSSTLPLLTVAVQAAAAASPRRLQYLRQRAACLARLGLHERAVADLDGVIRSHADGSGAPKAAAAVAEEGEGEGEEERGARAEDLCRRGRSLLLSRREGPALDDFSRALALHRARAVRCAEAGVGRGPLGECFLRGALRRYGEQRLGEAWRLVEDGLVLDGDNAGLRRLRARVKREAGGPCNVS</sequence>
<reference evidence="2" key="3">
    <citation type="submission" date="2025-09" db="UniProtKB">
        <authorList>
            <consortium name="Ensembl"/>
        </authorList>
    </citation>
    <scope>IDENTIFICATION</scope>
</reference>
<evidence type="ECO:0000256" key="1">
    <source>
        <dbReference type="SAM" id="MobiDB-lite"/>
    </source>
</evidence>
<evidence type="ECO:0000313" key="2">
    <source>
        <dbReference type="Ensembl" id="ENSGMOP00000053829.1"/>
    </source>
</evidence>
<keyword evidence="3" id="KW-1185">Reference proteome</keyword>
<dbReference type="GeneTree" id="ENSGT00390000003047"/>
<dbReference type="PANTHER" id="PTHR44874">
    <property type="entry name" value="TETRATRICOPEPTIDE REPEAT PROTEIN 34"/>
    <property type="match status" value="1"/>
</dbReference>
<evidence type="ECO:0000313" key="3">
    <source>
        <dbReference type="Proteomes" id="UP000694546"/>
    </source>
</evidence>
<dbReference type="GeneID" id="115557353"/>
<dbReference type="Proteomes" id="UP000694546">
    <property type="component" value="Chromosome 1"/>
</dbReference>
<dbReference type="InterPro" id="IPR019734">
    <property type="entry name" value="TPR_rpt"/>
</dbReference>
<feature type="compositionally biased region" description="Low complexity" evidence="1">
    <location>
        <begin position="1054"/>
        <end position="1063"/>
    </location>
</feature>
<protein>
    <submittedName>
        <fullName evidence="2">Tetratricopeptide repeat domain 34</fullName>
    </submittedName>
</protein>
<organism evidence="2 3">
    <name type="scientific">Gadus morhua</name>
    <name type="common">Atlantic cod</name>
    <dbReference type="NCBI Taxonomy" id="8049"/>
    <lineage>
        <taxon>Eukaryota</taxon>
        <taxon>Metazoa</taxon>
        <taxon>Chordata</taxon>
        <taxon>Craniata</taxon>
        <taxon>Vertebrata</taxon>
        <taxon>Euteleostomi</taxon>
        <taxon>Actinopterygii</taxon>
        <taxon>Neopterygii</taxon>
        <taxon>Teleostei</taxon>
        <taxon>Neoteleostei</taxon>
        <taxon>Acanthomorphata</taxon>
        <taxon>Zeiogadaria</taxon>
        <taxon>Gadariae</taxon>
        <taxon>Gadiformes</taxon>
        <taxon>Gadoidei</taxon>
        <taxon>Gadidae</taxon>
        <taxon>Gadus</taxon>
    </lineage>
</organism>
<dbReference type="SMART" id="SM00028">
    <property type="entry name" value="TPR"/>
    <property type="match status" value="6"/>
</dbReference>
<dbReference type="SUPFAM" id="SSF48452">
    <property type="entry name" value="TPR-like"/>
    <property type="match status" value="3"/>
</dbReference>
<dbReference type="InterPro" id="IPR042161">
    <property type="entry name" value="TTC34"/>
</dbReference>
<feature type="region of interest" description="Disordered" evidence="1">
    <location>
        <begin position="278"/>
        <end position="299"/>
    </location>
</feature>
<dbReference type="CTD" id="100287898"/>
<dbReference type="Gene3D" id="1.25.40.10">
    <property type="entry name" value="Tetratricopeptide repeat domain"/>
    <property type="match status" value="4"/>
</dbReference>
<dbReference type="RefSeq" id="XP_030231008.1">
    <property type="nucleotide sequence ID" value="XM_030375148.1"/>
</dbReference>
<feature type="compositionally biased region" description="Gly residues" evidence="1">
    <location>
        <begin position="551"/>
        <end position="564"/>
    </location>
</feature>
<feature type="region of interest" description="Disordered" evidence="1">
    <location>
        <begin position="1051"/>
        <end position="1078"/>
    </location>
</feature>
<dbReference type="AlphaFoldDB" id="A0A8C5FQF0"/>
<accession>A0A8C5FQF0</accession>
<feature type="region of interest" description="Disordered" evidence="1">
    <location>
        <begin position="551"/>
        <end position="597"/>
    </location>
</feature>
<feature type="region of interest" description="Disordered" evidence="1">
    <location>
        <begin position="716"/>
        <end position="742"/>
    </location>
</feature>
<name>A0A8C5FQF0_GADMO</name>
<gene>
    <name evidence="2" type="primary">ttc34</name>
</gene>
<dbReference type="OMA" id="HWDGMAV"/>
<dbReference type="OrthoDB" id="5971337at2759"/>
<reference evidence="2" key="1">
    <citation type="submission" date="2019-07" db="EMBL/GenBank/DDBJ databases">
        <authorList>
            <consortium name="Wellcome Sanger Institute Data Sharing"/>
        </authorList>
    </citation>
    <scope>NUCLEOTIDE SEQUENCE [LARGE SCALE GENOMIC DNA]</scope>
</reference>
<reference evidence="2" key="2">
    <citation type="submission" date="2025-08" db="UniProtKB">
        <authorList>
            <consortium name="Ensembl"/>
        </authorList>
    </citation>
    <scope>IDENTIFICATION</scope>
</reference>
<dbReference type="PANTHER" id="PTHR44874:SF1">
    <property type="entry name" value="TETRATRICOPEPTIDE REPEAT PROTEIN 34"/>
    <property type="match status" value="1"/>
</dbReference>
<dbReference type="Ensembl" id="ENSGMOT00000036091.1">
    <property type="protein sequence ID" value="ENSGMOP00000053829.1"/>
    <property type="gene ID" value="ENSGMOG00000028900.1"/>
</dbReference>
<dbReference type="KEGG" id="gmh:115557353"/>
<dbReference type="Pfam" id="PF13174">
    <property type="entry name" value="TPR_6"/>
    <property type="match status" value="1"/>
</dbReference>